<dbReference type="SUPFAM" id="SSF63707">
    <property type="entry name" value="Ganglioside M2 (gm2) activator"/>
    <property type="match status" value="1"/>
</dbReference>
<dbReference type="InterPro" id="IPR028996">
    <property type="entry name" value="GM2-AP"/>
</dbReference>
<evidence type="ECO:0000256" key="2">
    <source>
        <dbReference type="SAM" id="MobiDB-lite"/>
    </source>
</evidence>
<dbReference type="PANTHER" id="PTHR17357:SF0">
    <property type="entry name" value="GANGLIOSIDE GM2 ACTIVATOR"/>
    <property type="match status" value="1"/>
</dbReference>
<gene>
    <name evidence="4" type="ORF">CLODIP_2_CD11603</name>
</gene>
<dbReference type="EMBL" id="CADEPI010000333">
    <property type="protein sequence ID" value="CAB3384000.1"/>
    <property type="molecule type" value="Genomic_DNA"/>
</dbReference>
<keyword evidence="1 3" id="KW-0732">Signal</keyword>
<comment type="caution">
    <text evidence="4">The sequence shown here is derived from an EMBL/GenBank/DDBJ whole genome shotgun (WGS) entry which is preliminary data.</text>
</comment>
<protein>
    <recommendedName>
        <fullName evidence="6">MD-2-related lipid-recognition domain-containing protein</fullName>
    </recommendedName>
</protein>
<dbReference type="Gene3D" id="2.70.220.10">
    <property type="entry name" value="Ganglioside GM2 activator"/>
    <property type="match status" value="1"/>
</dbReference>
<dbReference type="PANTHER" id="PTHR17357">
    <property type="entry name" value="GM2 GANGLIOSIDE ACTIVATOR PROTEIN"/>
    <property type="match status" value="1"/>
</dbReference>
<proteinExistence type="predicted"/>
<accession>A0A8S1DSK0</accession>
<keyword evidence="5" id="KW-1185">Reference proteome</keyword>
<name>A0A8S1DSK0_9INSE</name>
<evidence type="ECO:0000313" key="4">
    <source>
        <dbReference type="EMBL" id="CAB3384000.1"/>
    </source>
</evidence>
<dbReference type="GO" id="GO:0008047">
    <property type="term" value="F:enzyme activator activity"/>
    <property type="evidence" value="ECO:0007669"/>
    <property type="project" value="InterPro"/>
</dbReference>
<dbReference type="GO" id="GO:0009898">
    <property type="term" value="C:cytoplasmic side of plasma membrane"/>
    <property type="evidence" value="ECO:0007669"/>
    <property type="project" value="TreeGrafter"/>
</dbReference>
<feature type="signal peptide" evidence="3">
    <location>
        <begin position="1"/>
        <end position="19"/>
    </location>
</feature>
<evidence type="ECO:0008006" key="6">
    <source>
        <dbReference type="Google" id="ProtNLM"/>
    </source>
</evidence>
<dbReference type="InterPro" id="IPR036846">
    <property type="entry name" value="GM2-AP_sf"/>
</dbReference>
<dbReference type="OrthoDB" id="6409159at2759"/>
<dbReference type="AlphaFoldDB" id="A0A8S1DSK0"/>
<reference evidence="4 5" key="1">
    <citation type="submission" date="2020-04" db="EMBL/GenBank/DDBJ databases">
        <authorList>
            <person name="Alioto T."/>
            <person name="Alioto T."/>
            <person name="Gomez Garrido J."/>
        </authorList>
    </citation>
    <scope>NUCLEOTIDE SEQUENCE [LARGE SCALE GENOMIC DNA]</scope>
</reference>
<evidence type="ECO:0000256" key="1">
    <source>
        <dbReference type="ARBA" id="ARBA00022729"/>
    </source>
</evidence>
<evidence type="ECO:0000313" key="5">
    <source>
        <dbReference type="Proteomes" id="UP000494165"/>
    </source>
</evidence>
<dbReference type="GO" id="GO:0006689">
    <property type="term" value="P:ganglioside catabolic process"/>
    <property type="evidence" value="ECO:0007669"/>
    <property type="project" value="InterPro"/>
</dbReference>
<dbReference type="Proteomes" id="UP000494165">
    <property type="component" value="Unassembled WGS sequence"/>
</dbReference>
<feature type="chain" id="PRO_5035776015" description="MD-2-related lipid-recognition domain-containing protein" evidence="3">
    <location>
        <begin position="20"/>
        <end position="235"/>
    </location>
</feature>
<feature type="compositionally biased region" description="Basic and acidic residues" evidence="2">
    <location>
        <begin position="215"/>
        <end position="227"/>
    </location>
</feature>
<feature type="region of interest" description="Disordered" evidence="2">
    <location>
        <begin position="208"/>
        <end position="235"/>
    </location>
</feature>
<evidence type="ECO:0000256" key="3">
    <source>
        <dbReference type="SAM" id="SignalP"/>
    </source>
</evidence>
<dbReference type="GO" id="GO:0005319">
    <property type="term" value="F:lipid transporter activity"/>
    <property type="evidence" value="ECO:0007669"/>
    <property type="project" value="TreeGrafter"/>
</dbReference>
<organism evidence="4 5">
    <name type="scientific">Cloeon dipterum</name>
    <dbReference type="NCBI Taxonomy" id="197152"/>
    <lineage>
        <taxon>Eukaryota</taxon>
        <taxon>Metazoa</taxon>
        <taxon>Ecdysozoa</taxon>
        <taxon>Arthropoda</taxon>
        <taxon>Hexapoda</taxon>
        <taxon>Insecta</taxon>
        <taxon>Pterygota</taxon>
        <taxon>Palaeoptera</taxon>
        <taxon>Ephemeroptera</taxon>
        <taxon>Pisciforma</taxon>
        <taxon>Baetidae</taxon>
        <taxon>Cloeon</taxon>
    </lineage>
</organism>
<sequence>MRLLPLAAALATLLAASHASLLEAAALAAPRHPRAAVRAARSGTAALEWRSCGSKKDPMRLQKLELLPNPVKVPGIMRAEMALLVKEAIQPPIKMSVQVEKEVALPLGLGSTWVQLPCPGDSCSVPDVCSPELLPRDGSVCPAPSLDGRPADYNTTTAWRACACPIPKGLYAMPPLEFNLSSPAVLLPDYLLNGGFYVKMKLTRHKRPLRSSKNSAHDKGDPHKVESSEIGLVEN</sequence>